<evidence type="ECO:0000313" key="1">
    <source>
        <dbReference type="Proteomes" id="UP000887560"/>
    </source>
</evidence>
<dbReference type="Proteomes" id="UP000887560">
    <property type="component" value="Unplaced"/>
</dbReference>
<keyword evidence="1" id="KW-1185">Reference proteome</keyword>
<sequence>MDINRSEFTRELTTNNEITTKINTSDQLRLTFLADNSFGDNLDNISPFKPETLSTPPKSQINCLQLFPRLWSSSKRQLTPNPKLTPVLQLSPNKINIQVSNLTPTLKQNEGTSTSTSSSNSQLITTRNIKQEEHTFEPKTPIPKKRAIQVVKQLLYEDRPAFYLVIFEQRFPNKVVTSQQWIQKGKARPYIVKLIGEFEQKLSDDKKLAEDLTEYEVEAILDRTLGTDIYLVRWFLMQLQLFLSWQT</sequence>
<accession>A0A915PAJ8</accession>
<name>A0A915PAJ8_9BILA</name>
<proteinExistence type="predicted"/>
<reference evidence="2" key="1">
    <citation type="submission" date="2022-11" db="UniProtKB">
        <authorList>
            <consortium name="WormBaseParasite"/>
        </authorList>
    </citation>
    <scope>IDENTIFICATION</scope>
</reference>
<protein>
    <submittedName>
        <fullName evidence="2">Uncharacterized protein</fullName>
    </submittedName>
</protein>
<evidence type="ECO:0000313" key="2">
    <source>
        <dbReference type="WBParaSite" id="scf7180000423609.g11385"/>
    </source>
</evidence>
<organism evidence="1 2">
    <name type="scientific">Meloidogyne floridensis</name>
    <dbReference type="NCBI Taxonomy" id="298350"/>
    <lineage>
        <taxon>Eukaryota</taxon>
        <taxon>Metazoa</taxon>
        <taxon>Ecdysozoa</taxon>
        <taxon>Nematoda</taxon>
        <taxon>Chromadorea</taxon>
        <taxon>Rhabditida</taxon>
        <taxon>Tylenchina</taxon>
        <taxon>Tylenchomorpha</taxon>
        <taxon>Tylenchoidea</taxon>
        <taxon>Meloidogynidae</taxon>
        <taxon>Meloidogyninae</taxon>
        <taxon>Meloidogyne</taxon>
    </lineage>
</organism>
<dbReference type="AlphaFoldDB" id="A0A915PAJ8"/>
<dbReference type="WBParaSite" id="scf7180000423609.g11385">
    <property type="protein sequence ID" value="scf7180000423609.g11385"/>
    <property type="gene ID" value="scf7180000423609.g11385"/>
</dbReference>